<evidence type="ECO:0000313" key="1">
    <source>
        <dbReference type="EMBL" id="TDO36550.1"/>
    </source>
</evidence>
<gene>
    <name evidence="1" type="ORF">C8E87_0126</name>
</gene>
<keyword evidence="2" id="KW-1185">Reference proteome</keyword>
<dbReference type="Proteomes" id="UP000294901">
    <property type="component" value="Unassembled WGS sequence"/>
</dbReference>
<dbReference type="AlphaFoldDB" id="A0A4R6JK16"/>
<protein>
    <submittedName>
        <fullName evidence="1">Uncharacterized protein</fullName>
    </submittedName>
</protein>
<dbReference type="RefSeq" id="WP_133871285.1">
    <property type="nucleotide sequence ID" value="NZ_BOMD01000102.1"/>
</dbReference>
<reference evidence="1 2" key="1">
    <citation type="submission" date="2019-03" db="EMBL/GenBank/DDBJ databases">
        <title>Sequencing the genomes of 1000 actinobacteria strains.</title>
        <authorList>
            <person name="Klenk H.-P."/>
        </authorList>
    </citation>
    <scope>NUCLEOTIDE SEQUENCE [LARGE SCALE GENOMIC DNA]</scope>
    <source>
        <strain evidence="1 2">DSM 43805</strain>
    </source>
</reference>
<sequence>MNQQAISTLPTATATAGNGAAAADHPMAAVTASAVTSAPRLTGNGTFVDNGWDRWHYLVLPGKPGTLTLRLQVADMITWWKRIEVHTEFFGHWFWIRRLETANDTKSASVDLTLADAQSGTLKLDFWKAGLFNSGSYVTTQVLDVEAHLGHTVAFLCSRDHFSQP</sequence>
<proteinExistence type="predicted"/>
<dbReference type="EMBL" id="SNWR01000001">
    <property type="protein sequence ID" value="TDO36550.1"/>
    <property type="molecule type" value="Genomic_DNA"/>
</dbReference>
<dbReference type="OrthoDB" id="9838336at2"/>
<name>A0A4R6JK16_9ACTN</name>
<comment type="caution">
    <text evidence="1">The sequence shown here is derived from an EMBL/GenBank/DDBJ whole genome shotgun (WGS) entry which is preliminary data.</text>
</comment>
<accession>A0A4R6JK16</accession>
<organism evidence="1 2">
    <name type="scientific">Paractinoplanes brasiliensis</name>
    <dbReference type="NCBI Taxonomy" id="52695"/>
    <lineage>
        <taxon>Bacteria</taxon>
        <taxon>Bacillati</taxon>
        <taxon>Actinomycetota</taxon>
        <taxon>Actinomycetes</taxon>
        <taxon>Micromonosporales</taxon>
        <taxon>Micromonosporaceae</taxon>
        <taxon>Paractinoplanes</taxon>
    </lineage>
</organism>
<evidence type="ECO:0000313" key="2">
    <source>
        <dbReference type="Proteomes" id="UP000294901"/>
    </source>
</evidence>